<dbReference type="InterPro" id="IPR011344">
    <property type="entry name" value="ssDNA-bd"/>
</dbReference>
<dbReference type="EMBL" id="BTRK01000003">
    <property type="protein sequence ID" value="GMR40871.1"/>
    <property type="molecule type" value="Genomic_DNA"/>
</dbReference>
<evidence type="ECO:0000313" key="4">
    <source>
        <dbReference type="Proteomes" id="UP001328107"/>
    </source>
</evidence>
<dbReference type="GO" id="GO:0006264">
    <property type="term" value="P:mitochondrial DNA replication"/>
    <property type="evidence" value="ECO:0007669"/>
    <property type="project" value="TreeGrafter"/>
</dbReference>
<name>A0AAN4ZKU9_9BILA</name>
<evidence type="ECO:0000313" key="3">
    <source>
        <dbReference type="EMBL" id="GMR40871.1"/>
    </source>
</evidence>
<dbReference type="InterPro" id="IPR000424">
    <property type="entry name" value="Primosome_PriB/ssb"/>
</dbReference>
<keyword evidence="1 2" id="KW-0238">DNA-binding</keyword>
<dbReference type="PANTHER" id="PTHR10302:SF0">
    <property type="entry name" value="SINGLE-STRANDED DNA-BINDING PROTEIN, MITOCHONDRIAL"/>
    <property type="match status" value="1"/>
</dbReference>
<dbReference type="SUPFAM" id="SSF50249">
    <property type="entry name" value="Nucleic acid-binding proteins"/>
    <property type="match status" value="1"/>
</dbReference>
<dbReference type="AlphaFoldDB" id="A0AAN4ZKU9"/>
<evidence type="ECO:0000256" key="1">
    <source>
        <dbReference type="ARBA" id="ARBA00023125"/>
    </source>
</evidence>
<dbReference type="Gene3D" id="2.40.50.140">
    <property type="entry name" value="Nucleic acid-binding proteins"/>
    <property type="match status" value="1"/>
</dbReference>
<gene>
    <name evidence="3" type="ORF">PMAYCL1PPCAC_11066</name>
</gene>
<dbReference type="PROSITE" id="PS50935">
    <property type="entry name" value="SSB"/>
    <property type="match status" value="1"/>
</dbReference>
<reference evidence="4" key="1">
    <citation type="submission" date="2022-10" db="EMBL/GenBank/DDBJ databases">
        <title>Genome assembly of Pristionchus species.</title>
        <authorList>
            <person name="Yoshida K."/>
            <person name="Sommer R.J."/>
        </authorList>
    </citation>
    <scope>NUCLEOTIDE SEQUENCE [LARGE SCALE GENOMIC DNA]</scope>
    <source>
        <strain evidence="4">RS5460</strain>
    </source>
</reference>
<dbReference type="PANTHER" id="PTHR10302">
    <property type="entry name" value="SINGLE-STRANDED DNA-BINDING PROTEIN"/>
    <property type="match status" value="1"/>
</dbReference>
<feature type="non-terminal residue" evidence="3">
    <location>
        <position position="158"/>
    </location>
</feature>
<dbReference type="GO" id="GO:0003697">
    <property type="term" value="F:single-stranded DNA binding"/>
    <property type="evidence" value="ECO:0007669"/>
    <property type="project" value="InterPro"/>
</dbReference>
<proteinExistence type="predicted"/>
<dbReference type="Proteomes" id="UP001328107">
    <property type="component" value="Unassembled WGS sequence"/>
</dbReference>
<sequence length="158" mass="16933">MFRSIFAVSSRVATGARALSTSTVSMTAPAKAAVKEASKPRKSVRRHGHSINRVEILGGVVSKPTRMSGKNGRDYMIFNVATNSTGQDENGEGIERTARVPVVTYGSLANLVEAKVEMGTRVHVHGSLHTIGGRLNKDGSRTPFKMSILAENVEPVTE</sequence>
<dbReference type="InterPro" id="IPR012340">
    <property type="entry name" value="NA-bd_OB-fold"/>
</dbReference>
<dbReference type="Pfam" id="PF00436">
    <property type="entry name" value="SSB"/>
    <property type="match status" value="1"/>
</dbReference>
<accession>A0AAN4ZKU9</accession>
<dbReference type="GO" id="GO:0042645">
    <property type="term" value="C:mitochondrial nucleoid"/>
    <property type="evidence" value="ECO:0007669"/>
    <property type="project" value="TreeGrafter"/>
</dbReference>
<evidence type="ECO:0000256" key="2">
    <source>
        <dbReference type="PROSITE-ProRule" id="PRU00252"/>
    </source>
</evidence>
<protein>
    <submittedName>
        <fullName evidence="3">Uncharacterized protein</fullName>
    </submittedName>
</protein>
<keyword evidence="4" id="KW-1185">Reference proteome</keyword>
<comment type="caution">
    <text evidence="3">The sequence shown here is derived from an EMBL/GenBank/DDBJ whole genome shotgun (WGS) entry which is preliminary data.</text>
</comment>
<organism evidence="3 4">
    <name type="scientific">Pristionchus mayeri</name>
    <dbReference type="NCBI Taxonomy" id="1317129"/>
    <lineage>
        <taxon>Eukaryota</taxon>
        <taxon>Metazoa</taxon>
        <taxon>Ecdysozoa</taxon>
        <taxon>Nematoda</taxon>
        <taxon>Chromadorea</taxon>
        <taxon>Rhabditida</taxon>
        <taxon>Rhabditina</taxon>
        <taxon>Diplogasteromorpha</taxon>
        <taxon>Diplogasteroidea</taxon>
        <taxon>Neodiplogasteridae</taxon>
        <taxon>Pristionchus</taxon>
    </lineage>
</organism>